<dbReference type="AlphaFoldDB" id="A0A9Q5NBT5"/>
<sequence>MAQLPGYLPYRRTLPNWPAPEEHGFRQIPEWLQDRLWNQVDPNQRASAPLEYSLYGVINGLLSIQFPLEMKFIVKPQAALRATDDGVQRLPVAGAFFQAPQQPNTSGGSSSNQTPILADFVIAKAHESLNHDIVICIVEVKRDDVMTEEARTQIGKYLTRAASEHWKIGNLYGFLICRNE</sequence>
<protein>
    <submittedName>
        <fullName evidence="1">Uncharacterized protein</fullName>
    </submittedName>
</protein>
<evidence type="ECO:0000313" key="1">
    <source>
        <dbReference type="EMBL" id="OCB91456.1"/>
    </source>
</evidence>
<organism evidence="1 2">
    <name type="scientific">Sanghuangporus baumii</name>
    <name type="common">Phellinus baumii</name>
    <dbReference type="NCBI Taxonomy" id="108892"/>
    <lineage>
        <taxon>Eukaryota</taxon>
        <taxon>Fungi</taxon>
        <taxon>Dikarya</taxon>
        <taxon>Basidiomycota</taxon>
        <taxon>Agaricomycotina</taxon>
        <taxon>Agaricomycetes</taxon>
        <taxon>Hymenochaetales</taxon>
        <taxon>Hymenochaetaceae</taxon>
        <taxon>Sanghuangporus</taxon>
    </lineage>
</organism>
<accession>A0A9Q5NBT5</accession>
<evidence type="ECO:0000313" key="2">
    <source>
        <dbReference type="Proteomes" id="UP000757232"/>
    </source>
</evidence>
<gene>
    <name evidence="1" type="ORF">A7U60_g1301</name>
</gene>
<dbReference type="OrthoDB" id="2963117at2759"/>
<dbReference type="EMBL" id="LNZH02000087">
    <property type="protein sequence ID" value="OCB91456.1"/>
    <property type="molecule type" value="Genomic_DNA"/>
</dbReference>
<proteinExistence type="predicted"/>
<name>A0A9Q5NBT5_SANBA</name>
<dbReference type="Proteomes" id="UP000757232">
    <property type="component" value="Unassembled WGS sequence"/>
</dbReference>
<keyword evidence="2" id="KW-1185">Reference proteome</keyword>
<comment type="caution">
    <text evidence="1">The sequence shown here is derived from an EMBL/GenBank/DDBJ whole genome shotgun (WGS) entry which is preliminary data.</text>
</comment>
<reference evidence="1" key="1">
    <citation type="submission" date="2016-06" db="EMBL/GenBank/DDBJ databases">
        <title>Draft Genome sequence of the fungus Inonotus baumii.</title>
        <authorList>
            <person name="Zhu H."/>
            <person name="Lin W."/>
        </authorList>
    </citation>
    <scope>NUCLEOTIDE SEQUENCE</scope>
    <source>
        <strain evidence="1">821</strain>
    </source>
</reference>